<comment type="similarity">
    <text evidence="1">Belongs to the short-chain dehydrogenases/reductases (SDR) family.</text>
</comment>
<gene>
    <name evidence="3" type="ORF">KUL25_00320</name>
    <name evidence="4" type="ORF">KUL25_00325</name>
</gene>
<evidence type="ECO:0000313" key="3">
    <source>
        <dbReference type="EMBL" id="MBY4891204.1"/>
    </source>
</evidence>
<dbReference type="PRINTS" id="PR00080">
    <property type="entry name" value="SDRFAMILY"/>
</dbReference>
<dbReference type="SUPFAM" id="SSF51735">
    <property type="entry name" value="NAD(P)-binding Rossmann-fold domains"/>
    <property type="match status" value="1"/>
</dbReference>
<dbReference type="EMBL" id="CP078073">
    <property type="protein sequence ID" value="QXL88007.1"/>
    <property type="molecule type" value="Genomic_DNA"/>
</dbReference>
<sequence length="247" mass="25407">MTARLALVTGVVGGIGAAIAQRLHDEGAQVVVSDLPGAGFEDAARRLGLPALGADLGDPTEVKQMIARIAVDHGAVDILVNAAGGVRGQVGTPLEDVDPAAWRSLFAINVDATLYLSQALVPAMKAAEWGRIVTISSGAGLRPSLTGIHAYTAAKHALVGLTKQLSQELARHGICVNSIAPGFILSNPATHAQWDALGPDKQAALVERIHTRRLGTPEDIAAAAAFLTSDQASWISGQILSVDGGIS</sequence>
<name>A0A975TVM7_9RHOB</name>
<organism evidence="4">
    <name type="scientific">Gymnodinialimonas phycosphaerae</name>
    <dbReference type="NCBI Taxonomy" id="2841589"/>
    <lineage>
        <taxon>Bacteria</taxon>
        <taxon>Pseudomonadati</taxon>
        <taxon>Pseudomonadota</taxon>
        <taxon>Alphaproteobacteria</taxon>
        <taxon>Rhodobacterales</taxon>
        <taxon>Paracoccaceae</taxon>
        <taxon>Gymnodinialimonas</taxon>
    </lineage>
</organism>
<evidence type="ECO:0000313" key="5">
    <source>
        <dbReference type="Proteomes" id="UP000693972"/>
    </source>
</evidence>
<dbReference type="FunFam" id="3.40.50.720:FF:000084">
    <property type="entry name" value="Short-chain dehydrogenase reductase"/>
    <property type="match status" value="1"/>
</dbReference>
<dbReference type="InterPro" id="IPR036291">
    <property type="entry name" value="NAD(P)-bd_dom_sf"/>
</dbReference>
<protein>
    <submittedName>
        <fullName evidence="4">SDR family oxidoreductase</fullName>
    </submittedName>
</protein>
<proteinExistence type="inferred from homology"/>
<accession>A0A975TVM7</accession>
<dbReference type="PRINTS" id="PR00081">
    <property type="entry name" value="GDHRDH"/>
</dbReference>
<evidence type="ECO:0000313" key="4">
    <source>
        <dbReference type="EMBL" id="QXL88007.1"/>
    </source>
</evidence>
<dbReference type="InterPro" id="IPR050259">
    <property type="entry name" value="SDR"/>
</dbReference>
<dbReference type="Pfam" id="PF13561">
    <property type="entry name" value="adh_short_C2"/>
    <property type="match status" value="1"/>
</dbReference>
<dbReference type="SMART" id="SM00822">
    <property type="entry name" value="PKS_KR"/>
    <property type="match status" value="1"/>
</dbReference>
<keyword evidence="5" id="KW-1185">Reference proteome</keyword>
<dbReference type="RefSeq" id="WP_257891090.1">
    <property type="nucleotide sequence ID" value="NZ_JAIMBW010000001.1"/>
</dbReference>
<dbReference type="InterPro" id="IPR057326">
    <property type="entry name" value="KR_dom"/>
</dbReference>
<dbReference type="InterPro" id="IPR002347">
    <property type="entry name" value="SDR_fam"/>
</dbReference>
<dbReference type="PANTHER" id="PTHR42879:SF2">
    <property type="entry name" value="3-OXOACYL-[ACYL-CARRIER-PROTEIN] REDUCTASE FABG"/>
    <property type="match status" value="1"/>
</dbReference>
<dbReference type="AlphaFoldDB" id="A0A975TVM7"/>
<feature type="domain" description="Ketoreductase" evidence="2">
    <location>
        <begin position="4"/>
        <end position="182"/>
    </location>
</feature>
<dbReference type="EMBL" id="JAIMBW010000001">
    <property type="protein sequence ID" value="MBY4891204.1"/>
    <property type="molecule type" value="Genomic_DNA"/>
</dbReference>
<reference evidence="4 5" key="1">
    <citation type="submission" date="2021-07" db="EMBL/GenBank/DDBJ databases">
        <title>Karlodiniumbacter phycospheric gen. nov., sp. nov., a phycosphere bacterium isolated from karlodinium veneficum.</title>
        <authorList>
            <person name="Peng Y."/>
            <person name="Jiang L."/>
            <person name="Lee J."/>
        </authorList>
    </citation>
    <scope>NUCLEOTIDE SEQUENCE</scope>
    <source>
        <strain evidence="4 5">N5</strain>
    </source>
</reference>
<evidence type="ECO:0000259" key="2">
    <source>
        <dbReference type="SMART" id="SM00822"/>
    </source>
</evidence>
<dbReference type="PANTHER" id="PTHR42879">
    <property type="entry name" value="3-OXOACYL-(ACYL-CARRIER-PROTEIN) REDUCTASE"/>
    <property type="match status" value="1"/>
</dbReference>
<dbReference type="Proteomes" id="UP000693972">
    <property type="component" value="Unassembled WGS sequence"/>
</dbReference>
<evidence type="ECO:0000256" key="1">
    <source>
        <dbReference type="ARBA" id="ARBA00006484"/>
    </source>
</evidence>
<dbReference type="Gene3D" id="3.40.50.720">
    <property type="entry name" value="NAD(P)-binding Rossmann-like Domain"/>
    <property type="match status" value="1"/>
</dbReference>